<proteinExistence type="predicted"/>
<accession>A0AAT9GJ57</accession>
<reference evidence="1" key="1">
    <citation type="submission" date="2024-02" db="EMBL/GenBank/DDBJ databases">
        <title>Sediminibacterium planktonica sp. nov. and Sediminibacterium longus sp. nov., isolated from surface lake and river water.</title>
        <authorList>
            <person name="Watanabe K."/>
            <person name="Takemine S."/>
            <person name="Ishii Y."/>
            <person name="Ogata Y."/>
            <person name="Shindo C."/>
            <person name="Suda W."/>
        </authorList>
    </citation>
    <scope>NUCLEOTIDE SEQUENCE</scope>
    <source>
        <strain evidence="1">KACHI17</strain>
    </source>
</reference>
<dbReference type="RefSeq" id="WP_353548212.1">
    <property type="nucleotide sequence ID" value="NZ_AP029612.1"/>
</dbReference>
<evidence type="ECO:0008006" key="2">
    <source>
        <dbReference type="Google" id="ProtNLM"/>
    </source>
</evidence>
<name>A0AAT9GJ57_9BACT</name>
<dbReference type="Pfam" id="PF18950">
    <property type="entry name" value="DUF5694"/>
    <property type="match status" value="1"/>
</dbReference>
<dbReference type="InterPro" id="IPR043749">
    <property type="entry name" value="DUF5694"/>
</dbReference>
<evidence type="ECO:0000313" key="1">
    <source>
        <dbReference type="EMBL" id="BFG70570.1"/>
    </source>
</evidence>
<dbReference type="AlphaFoldDB" id="A0AAT9GJ57"/>
<organism evidence="1">
    <name type="scientific">Sediminibacterium sp. KACHI17</name>
    <dbReference type="NCBI Taxonomy" id="1751071"/>
    <lineage>
        <taxon>Bacteria</taxon>
        <taxon>Pseudomonadati</taxon>
        <taxon>Bacteroidota</taxon>
        <taxon>Chitinophagia</taxon>
        <taxon>Chitinophagales</taxon>
        <taxon>Chitinophagaceae</taxon>
        <taxon>Sediminibacterium</taxon>
    </lineage>
</organism>
<dbReference type="EMBL" id="AP029612">
    <property type="protein sequence ID" value="BFG70570.1"/>
    <property type="molecule type" value="Genomic_DNA"/>
</dbReference>
<protein>
    <recommendedName>
        <fullName evidence="2">TraB/GumN family protein</fullName>
    </recommendedName>
</protein>
<sequence length="204" mass="23838">MGNAEYQLFQIMHGDQSWFSHFDSSSYPAKAFLRSLRRSATRLKNTEHHNLVFPLAKQLHINYLYPTDDNSTFSYQSDAYGRLSNALKGTEELKQFESFWQAYSQNEATLIRKGNVIERINQPSWIDSTDIGQARILYATHNTHARDYVNIWYFRNKNLARRIAEAATKSKAKKMIVVYGNIHVYPIKKYLEEMGYRVKLLGDL</sequence>
<gene>
    <name evidence="1" type="ORF">KACHI17_14510</name>
</gene>